<dbReference type="EMBL" id="UGTB01000004">
    <property type="protein sequence ID" value="SUB62124.1"/>
    <property type="molecule type" value="Genomic_DNA"/>
</dbReference>
<keyword evidence="1" id="KW-0812">Transmembrane</keyword>
<feature type="transmembrane region" description="Helical" evidence="1">
    <location>
        <begin position="58"/>
        <end position="76"/>
    </location>
</feature>
<proteinExistence type="predicted"/>
<evidence type="ECO:0000256" key="1">
    <source>
        <dbReference type="SAM" id="Phobius"/>
    </source>
</evidence>
<keyword evidence="1" id="KW-1133">Transmembrane helix</keyword>
<evidence type="ECO:0000313" key="3">
    <source>
        <dbReference type="Proteomes" id="UP000255101"/>
    </source>
</evidence>
<accession>A0A379CJ44</accession>
<reference evidence="2 3" key="1">
    <citation type="submission" date="2018-06" db="EMBL/GenBank/DDBJ databases">
        <authorList>
            <consortium name="Pathogen Informatics"/>
            <person name="Doyle S."/>
        </authorList>
    </citation>
    <scope>NUCLEOTIDE SEQUENCE [LARGE SCALE GENOMIC DNA]</scope>
    <source>
        <strain evidence="2 3">NCTC11460</strain>
    </source>
</reference>
<gene>
    <name evidence="2" type="ORF">NCTC11460_02132</name>
</gene>
<sequence>MGLITKTILFFIIAIIMTGIPKYYHFKKKSSSLSVYLIYFLITLSISSIEFARKPESICFNILIILTGVLNVFIIINSEKNN</sequence>
<dbReference type="RefSeq" id="WP_019595677.1">
    <property type="nucleotide sequence ID" value="NZ_UGTB01000004.1"/>
</dbReference>
<feature type="transmembrane region" description="Helical" evidence="1">
    <location>
        <begin position="32"/>
        <end position="51"/>
    </location>
</feature>
<keyword evidence="1" id="KW-0472">Membrane</keyword>
<name>A0A379CJ44_9FIRM</name>
<protein>
    <submittedName>
        <fullName evidence="2">Uncharacterized protein</fullName>
    </submittedName>
</protein>
<dbReference type="AlphaFoldDB" id="A0A379CJ44"/>
<feature type="transmembrane region" description="Helical" evidence="1">
    <location>
        <begin position="7"/>
        <end position="26"/>
    </location>
</feature>
<evidence type="ECO:0000313" key="2">
    <source>
        <dbReference type="EMBL" id="SUB62124.1"/>
    </source>
</evidence>
<dbReference type="Proteomes" id="UP000255101">
    <property type="component" value="Unassembled WGS sequence"/>
</dbReference>
<organism evidence="2 3">
    <name type="scientific">Peptostreptococcus anaerobius</name>
    <dbReference type="NCBI Taxonomy" id="1261"/>
    <lineage>
        <taxon>Bacteria</taxon>
        <taxon>Bacillati</taxon>
        <taxon>Bacillota</taxon>
        <taxon>Clostridia</taxon>
        <taxon>Peptostreptococcales</taxon>
        <taxon>Peptostreptococcaceae</taxon>
        <taxon>Peptostreptococcus</taxon>
    </lineage>
</organism>